<keyword evidence="5" id="KW-0479">Metal-binding</keyword>
<accession>A0A1X2EVE8</accession>
<evidence type="ECO:0000256" key="3">
    <source>
        <dbReference type="ARBA" id="ARBA00007851"/>
    </source>
</evidence>
<evidence type="ECO:0000256" key="5">
    <source>
        <dbReference type="ARBA" id="ARBA00022723"/>
    </source>
</evidence>
<evidence type="ECO:0000256" key="7">
    <source>
        <dbReference type="ARBA" id="ARBA00023002"/>
    </source>
</evidence>
<reference evidence="11 12" key="1">
    <citation type="submission" date="2016-01" db="EMBL/GenBank/DDBJ databases">
        <title>The new phylogeny of the genus Mycobacterium.</title>
        <authorList>
            <person name="Tarcisio F."/>
            <person name="Conor M."/>
            <person name="Antonella G."/>
            <person name="Elisabetta G."/>
            <person name="Giulia F.S."/>
            <person name="Sara T."/>
            <person name="Anna F."/>
            <person name="Clotilde B."/>
            <person name="Roberto B."/>
            <person name="Veronica D.S."/>
            <person name="Fabio R."/>
            <person name="Monica P."/>
            <person name="Olivier J."/>
            <person name="Enrico T."/>
            <person name="Nicola S."/>
        </authorList>
    </citation>
    <scope>NUCLEOTIDE SEQUENCE [LARGE SCALE GENOMIC DNA]</scope>
    <source>
        <strain evidence="11 12">ATCC 700010</strain>
    </source>
</reference>
<evidence type="ECO:0000256" key="8">
    <source>
        <dbReference type="ARBA" id="ARBA00023004"/>
    </source>
</evidence>
<comment type="caution">
    <text evidence="11">The sequence shown here is derived from an EMBL/GenBank/DDBJ whole genome shotgun (WGS) entry which is preliminary data.</text>
</comment>
<dbReference type="RefSeq" id="WP_085149646.1">
    <property type="nucleotide sequence ID" value="NZ_JACKUA010000039.1"/>
</dbReference>
<dbReference type="EC" id="1.14.11.55" evidence="10"/>
<dbReference type="GO" id="GO:0016706">
    <property type="term" value="F:2-oxoglutarate-dependent dioxygenase activity"/>
    <property type="evidence" value="ECO:0007669"/>
    <property type="project" value="InterPro"/>
</dbReference>
<evidence type="ECO:0000256" key="9">
    <source>
        <dbReference type="ARBA" id="ARBA00049228"/>
    </source>
</evidence>
<comment type="subunit">
    <text evidence="4">Homodimer.</text>
</comment>
<keyword evidence="7" id="KW-0560">Oxidoreductase</keyword>
<comment type="similarity">
    <text evidence="3">Belongs to the PhyH family. EctD subfamily.</text>
</comment>
<proteinExistence type="inferred from homology"/>
<protein>
    <recommendedName>
        <fullName evidence="10">Ectoine hydroxylase</fullName>
        <ecNumber evidence="10">1.14.11.55</ecNumber>
    </recommendedName>
</protein>
<organism evidence="11 12">
    <name type="scientific">Mycolicibacterium wolinskyi</name>
    <dbReference type="NCBI Taxonomy" id="59750"/>
    <lineage>
        <taxon>Bacteria</taxon>
        <taxon>Bacillati</taxon>
        <taxon>Actinomycetota</taxon>
        <taxon>Actinomycetes</taxon>
        <taxon>Mycobacteriales</taxon>
        <taxon>Mycobacteriaceae</taxon>
        <taxon>Mycolicibacterium</taxon>
    </lineage>
</organism>
<evidence type="ECO:0000256" key="4">
    <source>
        <dbReference type="ARBA" id="ARBA00011738"/>
    </source>
</evidence>
<name>A0A1X2EVE8_9MYCO</name>
<evidence type="ECO:0000313" key="11">
    <source>
        <dbReference type="EMBL" id="ORX10153.1"/>
    </source>
</evidence>
<evidence type="ECO:0000256" key="10">
    <source>
        <dbReference type="NCBIfam" id="TIGR02408"/>
    </source>
</evidence>
<dbReference type="InterPro" id="IPR008775">
    <property type="entry name" value="Phytyl_CoA_dOase-like"/>
</dbReference>
<keyword evidence="8" id="KW-0408">Iron</keyword>
<dbReference type="Pfam" id="PF05721">
    <property type="entry name" value="PhyH"/>
    <property type="match status" value="1"/>
</dbReference>
<dbReference type="Gene3D" id="2.60.120.620">
    <property type="entry name" value="q2cbj1_9rhob like domain"/>
    <property type="match status" value="1"/>
</dbReference>
<dbReference type="Proteomes" id="UP000193964">
    <property type="component" value="Unassembled WGS sequence"/>
</dbReference>
<dbReference type="GO" id="GO:0005506">
    <property type="term" value="F:iron ion binding"/>
    <property type="evidence" value="ECO:0007669"/>
    <property type="project" value="UniProtKB-ARBA"/>
</dbReference>
<dbReference type="PANTHER" id="PTHR20883:SF48">
    <property type="entry name" value="ECTOINE DIOXYGENASE"/>
    <property type="match status" value="1"/>
</dbReference>
<gene>
    <name evidence="11" type="ORF">AWC31_08255</name>
</gene>
<dbReference type="AlphaFoldDB" id="A0A1X2EVE8"/>
<dbReference type="InterPro" id="IPR012774">
    <property type="entry name" value="EctD"/>
</dbReference>
<evidence type="ECO:0000256" key="6">
    <source>
        <dbReference type="ARBA" id="ARBA00022964"/>
    </source>
</evidence>
<comment type="function">
    <text evidence="2">Involved in the biosynthesis of 5-hydroxyectoine, called compatible solute, which helps organisms to survive extreme osmotic stress by acting as a highly soluble organic osmolyte. Catalyzes the 2-oxoglutarate-dependent selective hydroxylation of L-ectoine to yield (4S,5S)-5-hydroxyectoine.</text>
</comment>
<evidence type="ECO:0000256" key="2">
    <source>
        <dbReference type="ARBA" id="ARBA00004063"/>
    </source>
</evidence>
<dbReference type="PANTHER" id="PTHR20883">
    <property type="entry name" value="PHYTANOYL-COA DIOXYGENASE DOMAIN CONTAINING 1"/>
    <property type="match status" value="1"/>
</dbReference>
<keyword evidence="6" id="KW-0223">Dioxygenase</keyword>
<dbReference type="NCBIfam" id="TIGR02408">
    <property type="entry name" value="ectoine_ThpD"/>
    <property type="match status" value="1"/>
</dbReference>
<comment type="cofactor">
    <cofactor evidence="1">
        <name>Fe(2+)</name>
        <dbReference type="ChEBI" id="CHEBI:29033"/>
    </cofactor>
</comment>
<sequence>MSASPALEDPYPTRLDHAIAPIPRQDPTVWGSATDGPLDQDHLDRMSAQGYLIRPDTVADDRLPSVRHELDRIAADLEPGDPRVIREPGGSIRSIFEPHLLSELVAEVVRLDTVLPVARQLLGSDVYIHQARINLMPGFTGTGFYWHSDFETWHAEDGMPAIRAVSCSIALTHNYPYNGSLMVIPGSHQTFYPCVGATPEDNHDTSLVVQSIGVPDETTLTKAVDQHGIDQFTGPPGSALWFDANLLHGSGSNITPLPRSNIFLVFNSVENKLEEPYAAPRRRPEYLAARCATSVT</sequence>
<dbReference type="SUPFAM" id="SSF51197">
    <property type="entry name" value="Clavaminate synthase-like"/>
    <property type="match status" value="1"/>
</dbReference>
<dbReference type="OrthoDB" id="2573519at2"/>
<evidence type="ECO:0000313" key="12">
    <source>
        <dbReference type="Proteomes" id="UP000193964"/>
    </source>
</evidence>
<dbReference type="EMBL" id="LQQA01000033">
    <property type="protein sequence ID" value="ORX10153.1"/>
    <property type="molecule type" value="Genomic_DNA"/>
</dbReference>
<evidence type="ECO:0000256" key="1">
    <source>
        <dbReference type="ARBA" id="ARBA00001954"/>
    </source>
</evidence>
<comment type="catalytic activity">
    <reaction evidence="9">
        <text>L-ectoine + 2-oxoglutarate + O2 = 5-hydroxyectoine + succinate + CO2</text>
        <dbReference type="Rhea" id="RHEA:45740"/>
        <dbReference type="ChEBI" id="CHEBI:15379"/>
        <dbReference type="ChEBI" id="CHEBI:16526"/>
        <dbReference type="ChEBI" id="CHEBI:16810"/>
        <dbReference type="ChEBI" id="CHEBI:30031"/>
        <dbReference type="ChEBI" id="CHEBI:58515"/>
        <dbReference type="ChEBI" id="CHEBI:85413"/>
        <dbReference type="EC" id="1.14.11.55"/>
    </reaction>
</comment>